<organism evidence="1 2">
    <name type="scientific">Candidatus Accumulibacter phosphatis</name>
    <dbReference type="NCBI Taxonomy" id="327160"/>
    <lineage>
        <taxon>Bacteria</taxon>
        <taxon>Pseudomonadati</taxon>
        <taxon>Pseudomonadota</taxon>
        <taxon>Betaproteobacteria</taxon>
        <taxon>Candidatus Accumulibacter</taxon>
    </lineage>
</organism>
<evidence type="ECO:0000313" key="2">
    <source>
        <dbReference type="Proteomes" id="UP000342300"/>
    </source>
</evidence>
<proteinExistence type="predicted"/>
<sequence length="1295" mass="144261">MLIVSRYVRPVKKDGNPSVENPTQSLEDFRDQAAWILLGEPGAGKSSVFEHEAKAHGGIVLSVAEFLEDLDADWQGRTLFLDGLDETRAGGGDDRVLFKIRSRLKKLGNPSFRIACRAADWFGSTDRETMAVGSPDGELPVLLLEPLGEQDILDILRSNHGVEDPEAFVHKASEQGVDGLLSNPQTLGLLAQAVRGEQWPATRQQTFELACEKLAEEASKQHRDKLRSRPLPVDKLLEAAGQLCAALLLAEKTGIALDRESADARFPALEEFSPPDLEMAAGAVQRKLFRASVSREERVEPIHRSIAEFLAARWLAMQVDDRGLPLGRVLNLLLGTDGRTVAGLRGLYGWLALHCHAARSLLIDADPLTVVIYGDAKPMPRLDKQRILAALGQEAERHTAFGWQVQRTQAYGSLADPELSNDFAAILNSPERGDAAQAFACCVLEILAQGERLPDLASAVLALVTDDTRWDRARMSALEVWIKLDGSATEALALLDAITSGQISDPDDELAGILLGHLYPQEITAANLLRYWHTPKDRDFIGSFASFWGDELPNNTPDAHLPVVLDQLVLRPDLNSPEGRTFPIKRMVSKLLARGVASHGETVSSERLFRWLGMGIDECGDVQTDEEAREKIARWLEDHPGSYKSLLSLCFKECESEAGECFFLSDTRLHGAKAPDDIGLWHLDQAAHAANDSRADRHLYDAVNALMYQRGSAGLTLETIEEWGEAYPERKHFLPPLLAWEVTAQRQEQATRAQARRQQRIDRKRERTIGWAKYMNAIRSGTANVALMHELACVWLNRYSDTSGETPLQRFDSYCENGQELLAAAESGFRLCVVRNDLPSVEEIIDLRIKQKKHFIRQPCLVGMELRWLAGDEGIGVLPDHTLRRMVAFRLTYGDGRSPNWYTYLVEQQPCLVAGVLTEYVDAGLKAKQESGGSSYSLAHDPSYREVARIVVPRLLERFPLRARSGQLHHLEHLLKAALRYSLEQLPALVEKKTATKSMDAAQKVYWLAAAMLVDPVTYEIALLGYIGNSGSRANYLSAFLSERYGGLSNEYQLSARIIGKLIEAITPHAELESPRGGGCVNQAMERGDQIRALVRRLGTLGTDEAAQEVERLLALPTLNRLKFSLEDTRHQLCLQRRESAFRFPPLAAVAQILANREPTSAADLATLVLDHLDDIARDIRTDNDDGFHAFWNVENRKPPSAREENLCRDALLTRLNPRLKPFGVECLPEVDHSNDKRADISVSYRNQFACPIEVKGEWHPSLWTALRSQLIEQYAIGRRAAEHGIYLVLWFGGE</sequence>
<dbReference type="EMBL" id="PDHS01000103">
    <property type="protein sequence ID" value="MQM29902.1"/>
    <property type="molecule type" value="Genomic_DNA"/>
</dbReference>
<dbReference type="Proteomes" id="UP000342300">
    <property type="component" value="Unassembled WGS sequence"/>
</dbReference>
<gene>
    <name evidence="1" type="ORF">CRU78_04875</name>
</gene>
<name>A0A6A7RSK0_9PROT</name>
<reference evidence="1 2" key="1">
    <citation type="submission" date="2017-09" db="EMBL/GenBank/DDBJ databases">
        <title>Metagenomic Analysis Reveals Denitrifying Candidatus Accumulibacter and Flanking Population as a Source of N2O.</title>
        <authorList>
            <person name="Gao H."/>
            <person name="Mao Y."/>
            <person name="Zhao X."/>
            <person name="Liu W.-T."/>
            <person name="Zhang T."/>
            <person name="Wells G."/>
        </authorList>
    </citation>
    <scope>NUCLEOTIDE SEQUENCE [LARGE SCALE GENOMIC DNA]</scope>
    <source>
        <strain evidence="1">CANDO_2_IC</strain>
    </source>
</reference>
<protein>
    <submittedName>
        <fullName evidence="1">Uncharacterized protein</fullName>
    </submittedName>
</protein>
<accession>A0A6A7RSK0</accession>
<feature type="non-terminal residue" evidence="1">
    <location>
        <position position="1295"/>
    </location>
</feature>
<comment type="caution">
    <text evidence="1">The sequence shown here is derived from an EMBL/GenBank/DDBJ whole genome shotgun (WGS) entry which is preliminary data.</text>
</comment>
<evidence type="ECO:0000313" key="1">
    <source>
        <dbReference type="EMBL" id="MQM29902.1"/>
    </source>
</evidence>